<dbReference type="Pfam" id="PF08448">
    <property type="entry name" value="PAS_4"/>
    <property type="match status" value="1"/>
</dbReference>
<name>A0A1G8QS84_9RHOB</name>
<dbReference type="Pfam" id="PF02518">
    <property type="entry name" value="HATPase_c"/>
    <property type="match status" value="1"/>
</dbReference>
<dbReference type="Gene3D" id="3.40.50.2300">
    <property type="match status" value="1"/>
</dbReference>
<dbReference type="Pfam" id="PF08447">
    <property type="entry name" value="PAS_3"/>
    <property type="match status" value="3"/>
</dbReference>
<dbReference type="SUPFAM" id="SSF47384">
    <property type="entry name" value="Homodimeric domain of signal transducing histidine kinase"/>
    <property type="match status" value="1"/>
</dbReference>
<dbReference type="CDD" id="cd00082">
    <property type="entry name" value="HisKA"/>
    <property type="match status" value="1"/>
</dbReference>
<dbReference type="Gene3D" id="3.30.450.20">
    <property type="entry name" value="PAS domain"/>
    <property type="match status" value="6"/>
</dbReference>
<keyword evidence="5" id="KW-0418">Kinase</keyword>
<dbReference type="InterPro" id="IPR013655">
    <property type="entry name" value="PAS_fold_3"/>
</dbReference>
<dbReference type="GO" id="GO:0000155">
    <property type="term" value="F:phosphorelay sensor kinase activity"/>
    <property type="evidence" value="ECO:0007669"/>
    <property type="project" value="InterPro"/>
</dbReference>
<dbReference type="Gene3D" id="3.30.565.10">
    <property type="entry name" value="Histidine kinase-like ATPase, C-terminal domain"/>
    <property type="match status" value="1"/>
</dbReference>
<dbReference type="SUPFAM" id="SSF52172">
    <property type="entry name" value="CheY-like"/>
    <property type="match status" value="1"/>
</dbReference>
<dbReference type="EC" id="2.7.13.3" evidence="2"/>
<dbReference type="SMART" id="SM00086">
    <property type="entry name" value="PAC"/>
    <property type="match status" value="5"/>
</dbReference>
<comment type="catalytic activity">
    <reaction evidence="1">
        <text>ATP + protein L-histidine = ADP + protein N-phospho-L-histidine.</text>
        <dbReference type="EC" id="2.7.13.3"/>
    </reaction>
</comment>
<dbReference type="CDD" id="cd00130">
    <property type="entry name" value="PAS"/>
    <property type="match status" value="3"/>
</dbReference>
<dbReference type="SMART" id="SM00387">
    <property type="entry name" value="HATPase_c"/>
    <property type="match status" value="1"/>
</dbReference>
<evidence type="ECO:0000259" key="10">
    <source>
        <dbReference type="PROSITE" id="PS50113"/>
    </source>
</evidence>
<evidence type="ECO:0000256" key="6">
    <source>
        <dbReference type="PROSITE-ProRule" id="PRU00169"/>
    </source>
</evidence>
<dbReference type="PROSITE" id="PS50110">
    <property type="entry name" value="RESPONSE_REGULATORY"/>
    <property type="match status" value="1"/>
</dbReference>
<evidence type="ECO:0000313" key="12">
    <source>
        <dbReference type="Proteomes" id="UP000199093"/>
    </source>
</evidence>
<dbReference type="InterPro" id="IPR004358">
    <property type="entry name" value="Sig_transdc_His_kin-like_C"/>
</dbReference>
<feature type="domain" description="Histidine kinase" evidence="7">
    <location>
        <begin position="769"/>
        <end position="992"/>
    </location>
</feature>
<evidence type="ECO:0000259" key="9">
    <source>
        <dbReference type="PROSITE" id="PS50112"/>
    </source>
</evidence>
<proteinExistence type="predicted"/>
<evidence type="ECO:0000256" key="2">
    <source>
        <dbReference type="ARBA" id="ARBA00012438"/>
    </source>
</evidence>
<feature type="domain" description="PAC" evidence="10">
    <location>
        <begin position="329"/>
        <end position="381"/>
    </location>
</feature>
<dbReference type="RefSeq" id="WP_165616870.1">
    <property type="nucleotide sequence ID" value="NZ_FNEJ01000017.1"/>
</dbReference>
<dbReference type="Pfam" id="PF00072">
    <property type="entry name" value="Response_reg"/>
    <property type="match status" value="1"/>
</dbReference>
<dbReference type="InterPro" id="IPR036097">
    <property type="entry name" value="HisK_dim/P_sf"/>
</dbReference>
<gene>
    <name evidence="11" type="ORF">SAMN04487993_10172</name>
</gene>
<keyword evidence="12" id="KW-1185">Reference proteome</keyword>
<dbReference type="SMART" id="SM00448">
    <property type="entry name" value="REC"/>
    <property type="match status" value="1"/>
</dbReference>
<dbReference type="SMART" id="SM00091">
    <property type="entry name" value="PAS"/>
    <property type="match status" value="4"/>
</dbReference>
<dbReference type="InterPro" id="IPR013656">
    <property type="entry name" value="PAS_4"/>
</dbReference>
<feature type="domain" description="PAC" evidence="10">
    <location>
        <begin position="573"/>
        <end position="627"/>
    </location>
</feature>
<feature type="domain" description="PAS" evidence="9">
    <location>
        <begin position="522"/>
        <end position="553"/>
    </location>
</feature>
<evidence type="ECO:0000256" key="1">
    <source>
        <dbReference type="ARBA" id="ARBA00000085"/>
    </source>
</evidence>
<evidence type="ECO:0000313" key="11">
    <source>
        <dbReference type="EMBL" id="SDJ07030.1"/>
    </source>
</evidence>
<dbReference type="STRING" id="555512.SAMN04487993_10172"/>
<keyword evidence="3 6" id="KW-0597">Phosphoprotein</keyword>
<dbReference type="Proteomes" id="UP000199093">
    <property type="component" value="Unassembled WGS sequence"/>
</dbReference>
<evidence type="ECO:0000256" key="3">
    <source>
        <dbReference type="ARBA" id="ARBA00022553"/>
    </source>
</evidence>
<reference evidence="11 12" key="1">
    <citation type="submission" date="2016-10" db="EMBL/GenBank/DDBJ databases">
        <authorList>
            <person name="de Groot N.N."/>
        </authorList>
    </citation>
    <scope>NUCLEOTIDE SEQUENCE [LARGE SCALE GENOMIC DNA]</scope>
    <source>
        <strain evidence="11 12">DSM 26424</strain>
    </source>
</reference>
<dbReference type="InterPro" id="IPR001789">
    <property type="entry name" value="Sig_transdc_resp-reg_receiver"/>
</dbReference>
<dbReference type="PANTHER" id="PTHR43304">
    <property type="entry name" value="PHYTOCHROME-LIKE PROTEIN CPH1"/>
    <property type="match status" value="1"/>
</dbReference>
<dbReference type="InterPro" id="IPR035965">
    <property type="entry name" value="PAS-like_dom_sf"/>
</dbReference>
<dbReference type="EMBL" id="FNEJ01000017">
    <property type="protein sequence ID" value="SDJ07030.1"/>
    <property type="molecule type" value="Genomic_DNA"/>
</dbReference>
<dbReference type="PANTHER" id="PTHR43304:SF1">
    <property type="entry name" value="PAC DOMAIN-CONTAINING PROTEIN"/>
    <property type="match status" value="1"/>
</dbReference>
<dbReference type="InterPro" id="IPR000700">
    <property type="entry name" value="PAS-assoc_C"/>
</dbReference>
<evidence type="ECO:0000259" key="8">
    <source>
        <dbReference type="PROSITE" id="PS50110"/>
    </source>
</evidence>
<dbReference type="SMART" id="SM00388">
    <property type="entry name" value="HisKA"/>
    <property type="match status" value="1"/>
</dbReference>
<dbReference type="PROSITE" id="PS50112">
    <property type="entry name" value="PAS"/>
    <property type="match status" value="2"/>
</dbReference>
<dbReference type="InterPro" id="IPR052162">
    <property type="entry name" value="Sensor_kinase/Photoreceptor"/>
</dbReference>
<dbReference type="InterPro" id="IPR005467">
    <property type="entry name" value="His_kinase_dom"/>
</dbReference>
<feature type="domain" description="PAC" evidence="10">
    <location>
        <begin position="704"/>
        <end position="756"/>
    </location>
</feature>
<accession>A0A1G8QS84</accession>
<dbReference type="InterPro" id="IPR036890">
    <property type="entry name" value="HATPase_C_sf"/>
</dbReference>
<dbReference type="InterPro" id="IPR003661">
    <property type="entry name" value="HisK_dim/P_dom"/>
</dbReference>
<dbReference type="SUPFAM" id="SSF55785">
    <property type="entry name" value="PYP-like sensor domain (PAS domain)"/>
    <property type="match status" value="6"/>
</dbReference>
<dbReference type="PROSITE" id="PS50113">
    <property type="entry name" value="PAC"/>
    <property type="match status" value="3"/>
</dbReference>
<dbReference type="NCBIfam" id="TIGR00229">
    <property type="entry name" value="sensory_box"/>
    <property type="match status" value="2"/>
</dbReference>
<evidence type="ECO:0000256" key="4">
    <source>
        <dbReference type="ARBA" id="ARBA00022679"/>
    </source>
</evidence>
<dbReference type="SUPFAM" id="SSF55874">
    <property type="entry name" value="ATPase domain of HSP90 chaperone/DNA topoisomerase II/histidine kinase"/>
    <property type="match status" value="1"/>
</dbReference>
<feature type="modified residue" description="4-aspartylphosphate" evidence="6">
    <location>
        <position position="1063"/>
    </location>
</feature>
<feature type="domain" description="PAS" evidence="9">
    <location>
        <begin position="382"/>
        <end position="427"/>
    </location>
</feature>
<keyword evidence="4" id="KW-0808">Transferase</keyword>
<dbReference type="InterPro" id="IPR001610">
    <property type="entry name" value="PAC"/>
</dbReference>
<dbReference type="PRINTS" id="PR00344">
    <property type="entry name" value="BCTRLSENSOR"/>
</dbReference>
<dbReference type="InterPro" id="IPR003594">
    <property type="entry name" value="HATPase_dom"/>
</dbReference>
<dbReference type="AlphaFoldDB" id="A0A1G8QS84"/>
<dbReference type="Gene3D" id="1.10.287.130">
    <property type="match status" value="1"/>
</dbReference>
<evidence type="ECO:0000256" key="5">
    <source>
        <dbReference type="ARBA" id="ARBA00022777"/>
    </source>
</evidence>
<sequence length="1131" mass="126363">MATRLRTTQRLLSTGTWDYSIPRDHIQWSDSVYDMYDTTPDKFGHDFEAYAALIHPEDRAELREKFTDFMASEVAHLSFVHRVLHPDGKIAHIAGDSEKVETPTGVVLRGVVRDVTESVGAEAALSQATRMLEIAGNLAKFGAWRYDVKADLLEWSRETARIHDEADGFSPSVMGAISYFTPEYRDRIAERFRACLEQGEAYDEICEVIGAKERHVWIRTTGEAERDDSGRIVAVQGSFQDVSELVHTRKRAEKSEKLLEIAGQAVKLGGWRISLPDQAVFWTEGVAAILELSEDTTPTFTDFIGYFAPHDREMTRAAFDSCAHDGIAFDIVRDLVTVQGNRIRVRCLGEAVRDQSGKIIALQGAIQDISELTAAQRQVAELSSRLAETLENIGDAFFMLDEEWRFTYLNSRAEIFLNRSRQDLLGQCVFDEIPDLIRLDAKHQYEHAFDIGGTVRFEQIFPPLNRTLLVTAHPTHSGLAVYFTDITEERRRNEQLRLLDAAVAHINDIVIITGTGDPETGGQPKIVYVNDAFERITEFTREEAIGQTPQILHGPKTQAAELSRIQSALDTFSPVRTELINYTKSGREYWADIDIIPIPGENGVFTHFVAIERDVTERHLAEEALRLSEARFRMISQAKGNAVWEWNLSDGHQWWSHGMTELFGHQVLPDGALLDVWDAHVHPEDKARVTHSFDQLISGQCNEMRDRYRFRRADGSWATVEDRAFAIRNEDGRAVRILGNISDISERLAMEDRFRQSQKLEAVGQLTGGIAHDFNNLLTIIMGNTELLLEKLDDDSPLRQYADMSAMAVDRAVELTSRLLAFSRKQALQPKVSDVNVVIAGLEAMLRRTLGEDVDIRLIRSADLWQTEVDPAQLEGALLNLAVNARYAMPDGGSLLIETSNVCLDDGDPMPDSDLNPGDYVAISVSDNGCGICKDDLDRVFEPFFTTKPVGQGTGLGLSMVYGFVKQTGGHVRIYSEPGEGTTIRMYFPIYSGSRVQAAPRVASMPTDHGDETILIVEDDDLIRQQLSVQLSDMGYDVVVATAGAAAMTALQERPDIDLLLTDVVLPGGMNGRQVADAAQQVRPGLRTLYTSGYPENALVHHGRLDRGVELLNKPYRRSDLSSKVRKVLDA</sequence>
<feature type="domain" description="Response regulatory" evidence="8">
    <location>
        <begin position="1013"/>
        <end position="1129"/>
    </location>
</feature>
<dbReference type="InterPro" id="IPR011006">
    <property type="entry name" value="CheY-like_superfamily"/>
</dbReference>
<protein>
    <recommendedName>
        <fullName evidence="2">histidine kinase</fullName>
        <ecNumber evidence="2">2.7.13.3</ecNumber>
    </recommendedName>
</protein>
<evidence type="ECO:0000259" key="7">
    <source>
        <dbReference type="PROSITE" id="PS50109"/>
    </source>
</evidence>
<dbReference type="Pfam" id="PF13426">
    <property type="entry name" value="PAS_9"/>
    <property type="match status" value="1"/>
</dbReference>
<dbReference type="Pfam" id="PF00512">
    <property type="entry name" value="HisKA"/>
    <property type="match status" value="1"/>
</dbReference>
<dbReference type="PROSITE" id="PS50109">
    <property type="entry name" value="HIS_KIN"/>
    <property type="match status" value="1"/>
</dbReference>
<organism evidence="11 12">
    <name type="scientific">Salipiger marinus</name>
    <dbReference type="NCBI Taxonomy" id="555512"/>
    <lineage>
        <taxon>Bacteria</taxon>
        <taxon>Pseudomonadati</taxon>
        <taxon>Pseudomonadota</taxon>
        <taxon>Alphaproteobacteria</taxon>
        <taxon>Rhodobacterales</taxon>
        <taxon>Roseobacteraceae</taxon>
        <taxon>Salipiger</taxon>
    </lineage>
</organism>
<dbReference type="InterPro" id="IPR000014">
    <property type="entry name" value="PAS"/>
</dbReference>